<dbReference type="EnsemblPlants" id="KQK18063">
    <property type="protein sequence ID" value="KQK18063"/>
    <property type="gene ID" value="BRADI_1g38356v3"/>
</dbReference>
<dbReference type="Gramene" id="KQK18063">
    <property type="protein sequence ID" value="KQK18063"/>
    <property type="gene ID" value="BRADI_1g38356v3"/>
</dbReference>
<gene>
    <name evidence="2" type="ORF">BRADI_1g38356v3</name>
</gene>
<sequence>MRSLEDASGLAGAYRPWLVGTKAGPRDLLSSSIAGSLSHLLLPTPATTPRASLSPLRLSLPRRRSLLRPPPPRTTTRAALVPLPPATVPPGRVRPARASPLTAPSPLSTFTRAPRRLSLLSSLPARLHLARAPLRRRPPCVRAHHPPRRQAPCSASPSPMFGSPPPAAPGQRRLFPPARASPPRRRRLPCSPRAASTSPARSASPAPAPPSRAPCWPILSSLQAQLAQDQAEAHLQAQARCPFPFLFSFLVFIKMCPLRVGPAGQCLRVLAVVLLLPPLRVCFAVPLPKSLPCAPRDRRTSETEP</sequence>
<feature type="compositionally biased region" description="Basic residues" evidence="1">
    <location>
        <begin position="138"/>
        <end position="148"/>
    </location>
</feature>
<reference evidence="2" key="2">
    <citation type="submission" date="2017-06" db="EMBL/GenBank/DDBJ databases">
        <title>WGS assembly of Brachypodium distachyon.</title>
        <authorList>
            <consortium name="The International Brachypodium Initiative"/>
            <person name="Lucas S."/>
            <person name="Harmon-Smith M."/>
            <person name="Lail K."/>
            <person name="Tice H."/>
            <person name="Grimwood J."/>
            <person name="Bruce D."/>
            <person name="Barry K."/>
            <person name="Shu S."/>
            <person name="Lindquist E."/>
            <person name="Wang M."/>
            <person name="Pitluck S."/>
            <person name="Vogel J.P."/>
            <person name="Garvin D.F."/>
            <person name="Mockler T.C."/>
            <person name="Schmutz J."/>
            <person name="Rokhsar D."/>
            <person name="Bevan M.W."/>
        </authorList>
    </citation>
    <scope>NUCLEOTIDE SEQUENCE</scope>
    <source>
        <strain evidence="2">Bd21</strain>
    </source>
</reference>
<protein>
    <submittedName>
        <fullName evidence="2 3">Uncharacterized protein</fullName>
    </submittedName>
</protein>
<keyword evidence="4" id="KW-1185">Reference proteome</keyword>
<feature type="region of interest" description="Disordered" evidence="1">
    <location>
        <begin position="138"/>
        <end position="211"/>
    </location>
</feature>
<organism evidence="2">
    <name type="scientific">Brachypodium distachyon</name>
    <name type="common">Purple false brome</name>
    <name type="synonym">Trachynia distachya</name>
    <dbReference type="NCBI Taxonomy" id="15368"/>
    <lineage>
        <taxon>Eukaryota</taxon>
        <taxon>Viridiplantae</taxon>
        <taxon>Streptophyta</taxon>
        <taxon>Embryophyta</taxon>
        <taxon>Tracheophyta</taxon>
        <taxon>Spermatophyta</taxon>
        <taxon>Magnoliopsida</taxon>
        <taxon>Liliopsida</taxon>
        <taxon>Poales</taxon>
        <taxon>Poaceae</taxon>
        <taxon>BOP clade</taxon>
        <taxon>Pooideae</taxon>
        <taxon>Stipodae</taxon>
        <taxon>Brachypodieae</taxon>
        <taxon>Brachypodium</taxon>
    </lineage>
</organism>
<feature type="region of interest" description="Disordered" evidence="1">
    <location>
        <begin position="63"/>
        <end position="109"/>
    </location>
</feature>
<evidence type="ECO:0000313" key="3">
    <source>
        <dbReference type="EnsemblPlants" id="KQK18063"/>
    </source>
</evidence>
<name>A0A0Q3H5A5_BRADI</name>
<reference evidence="2 3" key="1">
    <citation type="journal article" date="2010" name="Nature">
        <title>Genome sequencing and analysis of the model grass Brachypodium distachyon.</title>
        <authorList>
            <consortium name="International Brachypodium Initiative"/>
        </authorList>
    </citation>
    <scope>NUCLEOTIDE SEQUENCE [LARGE SCALE GENOMIC DNA]</scope>
    <source>
        <strain evidence="2 3">Bd21</strain>
    </source>
</reference>
<feature type="compositionally biased region" description="Low complexity" evidence="1">
    <location>
        <begin position="189"/>
        <end position="205"/>
    </location>
</feature>
<dbReference type="AlphaFoldDB" id="A0A0Q3H5A5"/>
<dbReference type="InParanoid" id="A0A0Q3H5A5"/>
<proteinExistence type="predicted"/>
<dbReference type="Proteomes" id="UP000008810">
    <property type="component" value="Chromosome 1"/>
</dbReference>
<evidence type="ECO:0000313" key="4">
    <source>
        <dbReference type="Proteomes" id="UP000008810"/>
    </source>
</evidence>
<accession>A0A0Q3H5A5</accession>
<evidence type="ECO:0000313" key="2">
    <source>
        <dbReference type="EMBL" id="KQK18063.2"/>
    </source>
</evidence>
<evidence type="ECO:0000256" key="1">
    <source>
        <dbReference type="SAM" id="MobiDB-lite"/>
    </source>
</evidence>
<reference evidence="3" key="3">
    <citation type="submission" date="2018-08" db="UniProtKB">
        <authorList>
            <consortium name="EnsemblPlants"/>
        </authorList>
    </citation>
    <scope>IDENTIFICATION</scope>
    <source>
        <strain evidence="3">cv. Bd21</strain>
    </source>
</reference>
<dbReference type="EMBL" id="CM000880">
    <property type="protein sequence ID" value="KQK18063.2"/>
    <property type="molecule type" value="Genomic_DNA"/>
</dbReference>